<dbReference type="InterPro" id="IPR026881">
    <property type="entry name" value="WYL_dom"/>
</dbReference>
<dbReference type="Pfam" id="PF13280">
    <property type="entry name" value="WYL"/>
    <property type="match status" value="1"/>
</dbReference>
<feature type="domain" description="WCX" evidence="2">
    <location>
        <begin position="250"/>
        <end position="322"/>
    </location>
</feature>
<organism evidence="3 4">
    <name type="scientific">Pseudoflavonifractor hominis</name>
    <dbReference type="NCBI Taxonomy" id="2763059"/>
    <lineage>
        <taxon>Bacteria</taxon>
        <taxon>Bacillati</taxon>
        <taxon>Bacillota</taxon>
        <taxon>Clostridia</taxon>
        <taxon>Eubacteriales</taxon>
        <taxon>Oscillospiraceae</taxon>
        <taxon>Pseudoflavonifractor</taxon>
    </lineage>
</organism>
<dbReference type="EMBL" id="JACOPR010000003">
    <property type="protein sequence ID" value="MBC5730339.1"/>
    <property type="molecule type" value="Genomic_DNA"/>
</dbReference>
<protein>
    <submittedName>
        <fullName evidence="3">WYL domain-containing protein</fullName>
    </submittedName>
</protein>
<evidence type="ECO:0000259" key="2">
    <source>
        <dbReference type="Pfam" id="PF25583"/>
    </source>
</evidence>
<dbReference type="PROSITE" id="PS52050">
    <property type="entry name" value="WYL"/>
    <property type="match status" value="1"/>
</dbReference>
<dbReference type="Proteomes" id="UP000660021">
    <property type="component" value="Unassembled WGS sequence"/>
</dbReference>
<sequence>MARHFNQKLKLLTLQALLLERSDEEHPLTTEELRAALAERGIAAERKSLYDDMETLSRFGLDIHQRRGRGGGWFVGERLFQLPELKLLVDAVQSCKFITPDKSRALIRKLEGLSSVYQARQLQRQVYVTGRAKTMNESVYYTIDQLHTALSTGRQVSFRYFEYNVAKEKVFRRAGERYRVSPYGLIWDSENYYLAGFDHDKGEIRHYRVDKMDGLTVLSQPREGEGTGRAFDAAAYGQKHFGMFGGREGQVRLRCEKSLVGVVLDRFGAESILIPDGEDHFTVTVPVVVSPQFLGWIFGLGTGVELTGPDWAVEAYRRQLEQVGERYR</sequence>
<dbReference type="InterPro" id="IPR057727">
    <property type="entry name" value="WCX_dom"/>
</dbReference>
<evidence type="ECO:0000259" key="1">
    <source>
        <dbReference type="Pfam" id="PF13280"/>
    </source>
</evidence>
<dbReference type="PANTHER" id="PTHR34580">
    <property type="match status" value="1"/>
</dbReference>
<keyword evidence="4" id="KW-1185">Reference proteome</keyword>
<dbReference type="InterPro" id="IPR036390">
    <property type="entry name" value="WH_DNA-bd_sf"/>
</dbReference>
<accession>A0ABR7HS49</accession>
<feature type="domain" description="WYL" evidence="1">
    <location>
        <begin position="143"/>
        <end position="217"/>
    </location>
</feature>
<dbReference type="InterPro" id="IPR051534">
    <property type="entry name" value="CBASS_pafABC_assoc_protein"/>
</dbReference>
<reference evidence="3 4" key="1">
    <citation type="submission" date="2020-08" db="EMBL/GenBank/DDBJ databases">
        <title>Genome public.</title>
        <authorList>
            <person name="Liu C."/>
            <person name="Sun Q."/>
        </authorList>
    </citation>
    <scope>NUCLEOTIDE SEQUENCE [LARGE SCALE GENOMIC DNA]</scope>
    <source>
        <strain evidence="3 4">New-38</strain>
    </source>
</reference>
<dbReference type="SUPFAM" id="SSF46785">
    <property type="entry name" value="Winged helix' DNA-binding domain"/>
    <property type="match status" value="1"/>
</dbReference>
<comment type="caution">
    <text evidence="3">The sequence shown here is derived from an EMBL/GenBank/DDBJ whole genome shotgun (WGS) entry which is preliminary data.</text>
</comment>
<dbReference type="Pfam" id="PF25583">
    <property type="entry name" value="WCX"/>
    <property type="match status" value="1"/>
</dbReference>
<dbReference type="PANTHER" id="PTHR34580:SF1">
    <property type="entry name" value="PROTEIN PAFC"/>
    <property type="match status" value="1"/>
</dbReference>
<evidence type="ECO:0000313" key="4">
    <source>
        <dbReference type="Proteomes" id="UP000660021"/>
    </source>
</evidence>
<name>A0ABR7HS49_9FIRM</name>
<proteinExistence type="predicted"/>
<gene>
    <name evidence="3" type="ORF">H8S34_05770</name>
</gene>
<evidence type="ECO:0000313" key="3">
    <source>
        <dbReference type="EMBL" id="MBC5730339.1"/>
    </source>
</evidence>